<feature type="region of interest" description="Disordered" evidence="1">
    <location>
        <begin position="39"/>
        <end position="85"/>
    </location>
</feature>
<reference evidence="2" key="1">
    <citation type="submission" date="2015-06" db="EMBL/GenBank/DDBJ databases">
        <authorList>
            <person name="Hoefler B.C."/>
            <person name="Straight P.D."/>
        </authorList>
    </citation>
    <scope>NUCLEOTIDE SEQUENCE</scope>
</reference>
<organism evidence="2">
    <name type="scientific">Bactrocera latifrons</name>
    <name type="common">Malaysian fruit fly</name>
    <name type="synonym">Chaetodacus latifrons</name>
    <dbReference type="NCBI Taxonomy" id="174628"/>
    <lineage>
        <taxon>Eukaryota</taxon>
        <taxon>Metazoa</taxon>
        <taxon>Ecdysozoa</taxon>
        <taxon>Arthropoda</taxon>
        <taxon>Hexapoda</taxon>
        <taxon>Insecta</taxon>
        <taxon>Pterygota</taxon>
        <taxon>Neoptera</taxon>
        <taxon>Endopterygota</taxon>
        <taxon>Diptera</taxon>
        <taxon>Brachycera</taxon>
        <taxon>Muscomorpha</taxon>
        <taxon>Tephritoidea</taxon>
        <taxon>Tephritidae</taxon>
        <taxon>Bactrocera</taxon>
        <taxon>Bactrocera</taxon>
    </lineage>
</organism>
<gene>
    <name evidence="2" type="ORF">c0_g1_i1</name>
</gene>
<name>A0A0K8V850_BACLA</name>
<dbReference type="AlphaFoldDB" id="A0A0K8V850"/>
<feature type="compositionally biased region" description="Basic residues" evidence="1">
    <location>
        <begin position="39"/>
        <end position="58"/>
    </location>
</feature>
<dbReference type="EMBL" id="GDHF01017579">
    <property type="protein sequence ID" value="JAI34735.1"/>
    <property type="molecule type" value="Transcribed_RNA"/>
</dbReference>
<feature type="non-terminal residue" evidence="2">
    <location>
        <position position="1"/>
    </location>
</feature>
<evidence type="ECO:0000256" key="1">
    <source>
        <dbReference type="SAM" id="MobiDB-lite"/>
    </source>
</evidence>
<evidence type="ECO:0000313" key="2">
    <source>
        <dbReference type="EMBL" id="JAI34735.1"/>
    </source>
</evidence>
<proteinExistence type="predicted"/>
<sequence>DMAAMQNHDFRFNLTTDLMAAQTAHLMQLLDTIDCDKCHSKHHKEKPNRFKASKRRNVRRTEYELSGRKTYRSNGASTAPDFSSDLSSMTANRLHRFYEQLECSQGCRNCGDT</sequence>
<feature type="compositionally biased region" description="Polar residues" evidence="1">
    <location>
        <begin position="72"/>
        <end position="85"/>
    </location>
</feature>
<protein>
    <submittedName>
        <fullName evidence="2">Uncharacterized protein</fullName>
    </submittedName>
</protein>
<accession>A0A0K8V850</accession>